<dbReference type="GO" id="GO:0005524">
    <property type="term" value="F:ATP binding"/>
    <property type="evidence" value="ECO:0007669"/>
    <property type="project" value="InterPro"/>
</dbReference>
<feature type="domain" description="Protein kinase" evidence="1">
    <location>
        <begin position="1"/>
        <end position="100"/>
    </location>
</feature>
<name>A0A0C3S0H0_PHLG1</name>
<evidence type="ECO:0000313" key="3">
    <source>
        <dbReference type="Proteomes" id="UP000053257"/>
    </source>
</evidence>
<dbReference type="SUPFAM" id="SSF56112">
    <property type="entry name" value="Protein kinase-like (PK-like)"/>
    <property type="match status" value="1"/>
</dbReference>
<dbReference type="AlphaFoldDB" id="A0A0C3S0H0"/>
<dbReference type="PANTHER" id="PTHR38248">
    <property type="entry name" value="FUNK1 6"/>
    <property type="match status" value="1"/>
</dbReference>
<reference evidence="2 3" key="1">
    <citation type="journal article" date="2014" name="PLoS Genet.">
        <title>Analysis of the Phlebiopsis gigantea genome, transcriptome and secretome provides insight into its pioneer colonization strategies of wood.</title>
        <authorList>
            <person name="Hori C."/>
            <person name="Ishida T."/>
            <person name="Igarashi K."/>
            <person name="Samejima M."/>
            <person name="Suzuki H."/>
            <person name="Master E."/>
            <person name="Ferreira P."/>
            <person name="Ruiz-Duenas F.J."/>
            <person name="Held B."/>
            <person name="Canessa P."/>
            <person name="Larrondo L.F."/>
            <person name="Schmoll M."/>
            <person name="Druzhinina I.S."/>
            <person name="Kubicek C.P."/>
            <person name="Gaskell J.A."/>
            <person name="Kersten P."/>
            <person name="St John F."/>
            <person name="Glasner J."/>
            <person name="Sabat G."/>
            <person name="Splinter BonDurant S."/>
            <person name="Syed K."/>
            <person name="Yadav J."/>
            <person name="Mgbeahuruike A.C."/>
            <person name="Kovalchuk A."/>
            <person name="Asiegbu F.O."/>
            <person name="Lackner G."/>
            <person name="Hoffmeister D."/>
            <person name="Rencoret J."/>
            <person name="Gutierrez A."/>
            <person name="Sun H."/>
            <person name="Lindquist E."/>
            <person name="Barry K."/>
            <person name="Riley R."/>
            <person name="Grigoriev I.V."/>
            <person name="Henrissat B."/>
            <person name="Kues U."/>
            <person name="Berka R.M."/>
            <person name="Martinez A.T."/>
            <person name="Covert S.F."/>
            <person name="Blanchette R.A."/>
            <person name="Cullen D."/>
        </authorList>
    </citation>
    <scope>NUCLEOTIDE SEQUENCE [LARGE SCALE GENOMIC DNA]</scope>
    <source>
        <strain evidence="2 3">11061_1 CR5-6</strain>
    </source>
</reference>
<dbReference type="InterPro" id="IPR040976">
    <property type="entry name" value="Pkinase_fungal"/>
</dbReference>
<evidence type="ECO:0000313" key="2">
    <source>
        <dbReference type="EMBL" id="KIP02472.1"/>
    </source>
</evidence>
<dbReference type="HOGENOM" id="CLU_138921_1_0_1"/>
<dbReference type="EMBL" id="KN840673">
    <property type="protein sequence ID" value="KIP02472.1"/>
    <property type="molecule type" value="Genomic_DNA"/>
</dbReference>
<dbReference type="PROSITE" id="PS00109">
    <property type="entry name" value="PROTEIN_KINASE_TYR"/>
    <property type="match status" value="1"/>
</dbReference>
<dbReference type="Pfam" id="PF17667">
    <property type="entry name" value="Pkinase_fungal"/>
    <property type="match status" value="1"/>
</dbReference>
<keyword evidence="3" id="KW-1185">Reference proteome</keyword>
<organism evidence="2 3">
    <name type="scientific">Phlebiopsis gigantea (strain 11061_1 CR5-6)</name>
    <name type="common">White-rot fungus</name>
    <name type="synonym">Peniophora gigantea</name>
    <dbReference type="NCBI Taxonomy" id="745531"/>
    <lineage>
        <taxon>Eukaryota</taxon>
        <taxon>Fungi</taxon>
        <taxon>Dikarya</taxon>
        <taxon>Basidiomycota</taxon>
        <taxon>Agaricomycotina</taxon>
        <taxon>Agaricomycetes</taxon>
        <taxon>Polyporales</taxon>
        <taxon>Phanerochaetaceae</taxon>
        <taxon>Phlebiopsis</taxon>
    </lineage>
</organism>
<protein>
    <recommendedName>
        <fullName evidence="1">Protein kinase domain-containing protein</fullName>
    </recommendedName>
</protein>
<gene>
    <name evidence="2" type="ORF">PHLGIDRAFT_79080</name>
</gene>
<dbReference type="Gene3D" id="1.10.510.10">
    <property type="entry name" value="Transferase(Phosphotransferase) domain 1"/>
    <property type="match status" value="1"/>
</dbReference>
<dbReference type="InterPro" id="IPR011009">
    <property type="entry name" value="Kinase-like_dom_sf"/>
</dbReference>
<dbReference type="InterPro" id="IPR000719">
    <property type="entry name" value="Prot_kinase_dom"/>
</dbReference>
<sequence length="100" mass="11295">MQKAHSNIGLLHRDLSIGNIMIDRSGRGVLNDWDHAGSVEEPARGVVSLRQHAERSSSDNRQGTWRFMSIPLLSKPEKLHDIADDLESVYWVLLYGAMKL</sequence>
<dbReference type="GO" id="GO:0004672">
    <property type="term" value="F:protein kinase activity"/>
    <property type="evidence" value="ECO:0007669"/>
    <property type="project" value="InterPro"/>
</dbReference>
<dbReference type="PANTHER" id="PTHR38248:SF2">
    <property type="entry name" value="FUNK1 11"/>
    <property type="match status" value="1"/>
</dbReference>
<accession>A0A0C3S0H0</accession>
<dbReference type="PROSITE" id="PS50011">
    <property type="entry name" value="PROTEIN_KINASE_DOM"/>
    <property type="match status" value="1"/>
</dbReference>
<evidence type="ECO:0000259" key="1">
    <source>
        <dbReference type="PROSITE" id="PS50011"/>
    </source>
</evidence>
<dbReference type="OrthoDB" id="5584477at2759"/>
<dbReference type="Proteomes" id="UP000053257">
    <property type="component" value="Unassembled WGS sequence"/>
</dbReference>
<dbReference type="InterPro" id="IPR008266">
    <property type="entry name" value="Tyr_kinase_AS"/>
</dbReference>
<feature type="non-terminal residue" evidence="2">
    <location>
        <position position="100"/>
    </location>
</feature>
<proteinExistence type="predicted"/>